<dbReference type="AlphaFoldDB" id="A0A498I487"/>
<evidence type="ECO:0000313" key="2">
    <source>
        <dbReference type="EMBL" id="RXH78558.1"/>
    </source>
</evidence>
<dbReference type="EMBL" id="RDQH01000339">
    <property type="protein sequence ID" value="RXH78558.1"/>
    <property type="molecule type" value="Genomic_DNA"/>
</dbReference>
<evidence type="ECO:0000256" key="1">
    <source>
        <dbReference type="SAM" id="MobiDB-lite"/>
    </source>
</evidence>
<proteinExistence type="predicted"/>
<reference evidence="2 3" key="1">
    <citation type="submission" date="2018-10" db="EMBL/GenBank/DDBJ databases">
        <title>A high-quality apple genome assembly.</title>
        <authorList>
            <person name="Hu J."/>
        </authorList>
    </citation>
    <scope>NUCLEOTIDE SEQUENCE [LARGE SCALE GENOMIC DNA]</scope>
    <source>
        <strain evidence="3">cv. HFTH1</strain>
        <tissue evidence="2">Young leaf</tissue>
    </source>
</reference>
<dbReference type="Proteomes" id="UP000290289">
    <property type="component" value="Chromosome 13"/>
</dbReference>
<protein>
    <submittedName>
        <fullName evidence="2">Uncharacterized protein</fullName>
    </submittedName>
</protein>
<organism evidence="2 3">
    <name type="scientific">Malus domestica</name>
    <name type="common">Apple</name>
    <name type="synonym">Pyrus malus</name>
    <dbReference type="NCBI Taxonomy" id="3750"/>
    <lineage>
        <taxon>Eukaryota</taxon>
        <taxon>Viridiplantae</taxon>
        <taxon>Streptophyta</taxon>
        <taxon>Embryophyta</taxon>
        <taxon>Tracheophyta</taxon>
        <taxon>Spermatophyta</taxon>
        <taxon>Magnoliopsida</taxon>
        <taxon>eudicotyledons</taxon>
        <taxon>Gunneridae</taxon>
        <taxon>Pentapetalae</taxon>
        <taxon>rosids</taxon>
        <taxon>fabids</taxon>
        <taxon>Rosales</taxon>
        <taxon>Rosaceae</taxon>
        <taxon>Amygdaloideae</taxon>
        <taxon>Maleae</taxon>
        <taxon>Malus</taxon>
    </lineage>
</organism>
<comment type="caution">
    <text evidence="2">The sequence shown here is derived from an EMBL/GenBank/DDBJ whole genome shotgun (WGS) entry which is preliminary data.</text>
</comment>
<gene>
    <name evidence="2" type="ORF">DVH24_002076</name>
</gene>
<feature type="compositionally biased region" description="Basic and acidic residues" evidence="1">
    <location>
        <begin position="85"/>
        <end position="94"/>
    </location>
</feature>
<keyword evidence="3" id="KW-1185">Reference proteome</keyword>
<evidence type="ECO:0000313" key="3">
    <source>
        <dbReference type="Proteomes" id="UP000290289"/>
    </source>
</evidence>
<name>A0A498I487_MALDO</name>
<accession>A0A498I487</accession>
<feature type="region of interest" description="Disordered" evidence="1">
    <location>
        <begin position="67"/>
        <end position="94"/>
    </location>
</feature>
<sequence length="105" mass="12422">MPLKFKRKFYRTTIRPSMLYDTECWAGKQQHVHKLRVKMGEERRRWGGEGRLGMEVLGEGWVGLEGGGEERMSVSGEGYGGGRPHPREMRERRERERVVEEVYRR</sequence>